<name>A0A8J8T348_HALGN</name>
<reference evidence="6" key="1">
    <citation type="submission" date="2019-06" db="EMBL/GenBank/DDBJ databases">
        <authorList>
            <person name="Zheng W."/>
        </authorList>
    </citation>
    <scope>NUCLEOTIDE SEQUENCE</scope>
    <source>
        <strain evidence="6">QDHG01</strain>
    </source>
</reference>
<dbReference type="EMBL" id="RRYP01008370">
    <property type="protein sequence ID" value="TNV79821.1"/>
    <property type="molecule type" value="Genomic_DNA"/>
</dbReference>
<dbReference type="GO" id="GO:0008380">
    <property type="term" value="P:RNA splicing"/>
    <property type="evidence" value="ECO:0007669"/>
    <property type="project" value="UniProtKB-KW"/>
</dbReference>
<evidence type="ECO:0000256" key="3">
    <source>
        <dbReference type="ARBA" id="ARBA00023187"/>
    </source>
</evidence>
<dbReference type="PANTHER" id="PTHR23139">
    <property type="entry name" value="RNA-BINDING PROTEIN"/>
    <property type="match status" value="1"/>
</dbReference>
<dbReference type="InterPro" id="IPR000504">
    <property type="entry name" value="RRM_dom"/>
</dbReference>
<evidence type="ECO:0000313" key="6">
    <source>
        <dbReference type="EMBL" id="TNV79821.1"/>
    </source>
</evidence>
<keyword evidence="7" id="KW-1185">Reference proteome</keyword>
<evidence type="ECO:0000259" key="5">
    <source>
        <dbReference type="PROSITE" id="PS50102"/>
    </source>
</evidence>
<dbReference type="PROSITE" id="PS50102">
    <property type="entry name" value="RRM"/>
    <property type="match status" value="1"/>
</dbReference>
<evidence type="ECO:0000313" key="7">
    <source>
        <dbReference type="Proteomes" id="UP000785679"/>
    </source>
</evidence>
<accession>A0A8J8T348</accession>
<dbReference type="GO" id="GO:0003723">
    <property type="term" value="F:RNA binding"/>
    <property type="evidence" value="ECO:0007669"/>
    <property type="project" value="UniProtKB-UniRule"/>
</dbReference>
<keyword evidence="3" id="KW-0508">mRNA splicing</keyword>
<gene>
    <name evidence="6" type="ORF">FGO68_gene4373</name>
</gene>
<dbReference type="OrthoDB" id="312570at2759"/>
<sequence>MEMAMSGDQTQRFWDGFQWIVRTNDQVKAAHQGVSDINQSAVEAAASAVTGEDAATKEKRIAASKTVIIEGVALDLGITARELQKYILDELRKANGSTDVEIADIDMNNGPTSVAVELADRTMVETLKRLDGKLTMLGETLHIRRLNEETVHTNIQSAAIALAAMQEMIGKGEGQLNMKMGSLKTVAPSCVVKVSNVFEREEELTAELYEELKEDMEEEFGKIPHLKRIKIVRNGEERLGAEVGCVFVEFRDKRSAECALKKMKGRIYDGREIQVTYIDEKLYYKELCIE</sequence>
<dbReference type="AlphaFoldDB" id="A0A8J8T348"/>
<evidence type="ECO:0000256" key="4">
    <source>
        <dbReference type="PROSITE-ProRule" id="PRU00176"/>
    </source>
</evidence>
<evidence type="ECO:0000256" key="2">
    <source>
        <dbReference type="ARBA" id="ARBA00022884"/>
    </source>
</evidence>
<dbReference type="Proteomes" id="UP000785679">
    <property type="component" value="Unassembled WGS sequence"/>
</dbReference>
<keyword evidence="2 4" id="KW-0694">RNA-binding</keyword>
<keyword evidence="1" id="KW-0507">mRNA processing</keyword>
<evidence type="ECO:0000256" key="1">
    <source>
        <dbReference type="ARBA" id="ARBA00022664"/>
    </source>
</evidence>
<dbReference type="GO" id="GO:0006397">
    <property type="term" value="P:mRNA processing"/>
    <property type="evidence" value="ECO:0007669"/>
    <property type="project" value="UniProtKB-KW"/>
</dbReference>
<dbReference type="InterPro" id="IPR012677">
    <property type="entry name" value="Nucleotide-bd_a/b_plait_sf"/>
</dbReference>
<dbReference type="InterPro" id="IPR035979">
    <property type="entry name" value="RBD_domain_sf"/>
</dbReference>
<feature type="domain" description="RRM" evidence="5">
    <location>
        <begin position="190"/>
        <end position="280"/>
    </location>
</feature>
<organism evidence="6 7">
    <name type="scientific">Halteria grandinella</name>
    <dbReference type="NCBI Taxonomy" id="5974"/>
    <lineage>
        <taxon>Eukaryota</taxon>
        <taxon>Sar</taxon>
        <taxon>Alveolata</taxon>
        <taxon>Ciliophora</taxon>
        <taxon>Intramacronucleata</taxon>
        <taxon>Spirotrichea</taxon>
        <taxon>Stichotrichia</taxon>
        <taxon>Sporadotrichida</taxon>
        <taxon>Halteriidae</taxon>
        <taxon>Halteria</taxon>
    </lineage>
</organism>
<comment type="caution">
    <text evidence="6">The sequence shown here is derived from an EMBL/GenBank/DDBJ whole genome shotgun (WGS) entry which is preliminary data.</text>
</comment>
<protein>
    <recommendedName>
        <fullName evidence="5">RRM domain-containing protein</fullName>
    </recommendedName>
</protein>
<dbReference type="SMART" id="SM00360">
    <property type="entry name" value="RRM"/>
    <property type="match status" value="1"/>
</dbReference>
<dbReference type="SUPFAM" id="SSF54928">
    <property type="entry name" value="RNA-binding domain, RBD"/>
    <property type="match status" value="1"/>
</dbReference>
<dbReference type="Gene3D" id="3.30.70.330">
    <property type="match status" value="1"/>
</dbReference>
<dbReference type="Pfam" id="PF00076">
    <property type="entry name" value="RRM_1"/>
    <property type="match status" value="1"/>
</dbReference>
<proteinExistence type="predicted"/>